<evidence type="ECO:0000313" key="2">
    <source>
        <dbReference type="Proteomes" id="UP001469553"/>
    </source>
</evidence>
<keyword evidence="2" id="KW-1185">Reference proteome</keyword>
<organism evidence="1 2">
    <name type="scientific">Ameca splendens</name>
    <dbReference type="NCBI Taxonomy" id="208324"/>
    <lineage>
        <taxon>Eukaryota</taxon>
        <taxon>Metazoa</taxon>
        <taxon>Chordata</taxon>
        <taxon>Craniata</taxon>
        <taxon>Vertebrata</taxon>
        <taxon>Euteleostomi</taxon>
        <taxon>Actinopterygii</taxon>
        <taxon>Neopterygii</taxon>
        <taxon>Teleostei</taxon>
        <taxon>Neoteleostei</taxon>
        <taxon>Acanthomorphata</taxon>
        <taxon>Ovalentaria</taxon>
        <taxon>Atherinomorphae</taxon>
        <taxon>Cyprinodontiformes</taxon>
        <taxon>Goodeidae</taxon>
        <taxon>Ameca</taxon>
    </lineage>
</organism>
<proteinExistence type="predicted"/>
<gene>
    <name evidence="1" type="ORF">AMECASPLE_012768</name>
</gene>
<dbReference type="EMBL" id="JAHRIP010038433">
    <property type="protein sequence ID" value="MEQ2295312.1"/>
    <property type="molecule type" value="Genomic_DNA"/>
</dbReference>
<accession>A0ABV0YNM9</accession>
<dbReference type="Proteomes" id="UP001469553">
    <property type="component" value="Unassembled WGS sequence"/>
</dbReference>
<name>A0ABV0YNM9_9TELE</name>
<evidence type="ECO:0000313" key="1">
    <source>
        <dbReference type="EMBL" id="MEQ2295312.1"/>
    </source>
</evidence>
<reference evidence="1 2" key="1">
    <citation type="submission" date="2021-06" db="EMBL/GenBank/DDBJ databases">
        <authorList>
            <person name="Palmer J.M."/>
        </authorList>
    </citation>
    <scope>NUCLEOTIDE SEQUENCE [LARGE SCALE GENOMIC DNA]</scope>
    <source>
        <strain evidence="1 2">AS_MEX2019</strain>
        <tissue evidence="1">Muscle</tissue>
    </source>
</reference>
<protein>
    <submittedName>
        <fullName evidence="1">Uncharacterized protein</fullName>
    </submittedName>
</protein>
<comment type="caution">
    <text evidence="1">The sequence shown here is derived from an EMBL/GenBank/DDBJ whole genome shotgun (WGS) entry which is preliminary data.</text>
</comment>
<sequence>MKKNDLYVLLLDCRTDACSRGQLTVATFWSEIREGEEGYPSFPWSQHHALPSAVSPEVSYQGLTLTDHPQVCRGLTTRFVLLAYRRLSISSNPLESTWLPRKKQHEPHALNGYLNRGLSRGNVGLSRVLLRG</sequence>